<dbReference type="AlphaFoldDB" id="A0A8X7BSZ9"/>
<feature type="compositionally biased region" description="Basic and acidic residues" evidence="1">
    <location>
        <begin position="128"/>
        <end position="140"/>
    </location>
</feature>
<gene>
    <name evidence="2" type="ORF">TNIN_291611</name>
</gene>
<reference evidence="2" key="1">
    <citation type="submission" date="2020-08" db="EMBL/GenBank/DDBJ databases">
        <title>Multicomponent nature underlies the extraordinary mechanical properties of spider dragline silk.</title>
        <authorList>
            <person name="Kono N."/>
            <person name="Nakamura H."/>
            <person name="Mori M."/>
            <person name="Yoshida Y."/>
            <person name="Ohtoshi R."/>
            <person name="Malay A.D."/>
            <person name="Moran D.A.P."/>
            <person name="Tomita M."/>
            <person name="Numata K."/>
            <person name="Arakawa K."/>
        </authorList>
    </citation>
    <scope>NUCLEOTIDE SEQUENCE</scope>
</reference>
<organism evidence="2 3">
    <name type="scientific">Trichonephila inaurata madagascariensis</name>
    <dbReference type="NCBI Taxonomy" id="2747483"/>
    <lineage>
        <taxon>Eukaryota</taxon>
        <taxon>Metazoa</taxon>
        <taxon>Ecdysozoa</taxon>
        <taxon>Arthropoda</taxon>
        <taxon>Chelicerata</taxon>
        <taxon>Arachnida</taxon>
        <taxon>Araneae</taxon>
        <taxon>Araneomorphae</taxon>
        <taxon>Entelegynae</taxon>
        <taxon>Araneoidea</taxon>
        <taxon>Nephilidae</taxon>
        <taxon>Trichonephila</taxon>
        <taxon>Trichonephila inaurata</taxon>
    </lineage>
</organism>
<protein>
    <submittedName>
        <fullName evidence="2">Uncharacterized protein</fullName>
    </submittedName>
</protein>
<feature type="compositionally biased region" description="Gly residues" evidence="1">
    <location>
        <begin position="143"/>
        <end position="154"/>
    </location>
</feature>
<feature type="compositionally biased region" description="Basic and acidic residues" evidence="1">
    <location>
        <begin position="89"/>
        <end position="100"/>
    </location>
</feature>
<feature type="region of interest" description="Disordered" evidence="1">
    <location>
        <begin position="1"/>
        <end position="181"/>
    </location>
</feature>
<evidence type="ECO:0000313" key="3">
    <source>
        <dbReference type="Proteomes" id="UP000886998"/>
    </source>
</evidence>
<accession>A0A8X7BSZ9</accession>
<dbReference type="Proteomes" id="UP000886998">
    <property type="component" value="Unassembled WGS sequence"/>
</dbReference>
<dbReference type="EMBL" id="BMAV01003273">
    <property type="protein sequence ID" value="GFY42720.1"/>
    <property type="molecule type" value="Genomic_DNA"/>
</dbReference>
<sequence>MGSPEVRTGETTVRDEAGRTGGLERVGKFWTEEDWSESELDRRGDLVGGVGPSTEDCIGPGKRSAPRGGRPEGGGRPSHPGRHGGVRGPDPRSSVRDEGTWGRFGVGPTGLGPWVESGPPFGEFGGWTDEKFLDRGERLGPGENSGTGLGGGGDFGRERWRIGSTGIGPWDLDTRRGATWG</sequence>
<proteinExistence type="predicted"/>
<comment type="caution">
    <text evidence="2">The sequence shown here is derived from an EMBL/GenBank/DDBJ whole genome shotgun (WGS) entry which is preliminary data.</text>
</comment>
<evidence type="ECO:0000256" key="1">
    <source>
        <dbReference type="SAM" id="MobiDB-lite"/>
    </source>
</evidence>
<evidence type="ECO:0000313" key="2">
    <source>
        <dbReference type="EMBL" id="GFY42720.1"/>
    </source>
</evidence>
<feature type="compositionally biased region" description="Basic and acidic residues" evidence="1">
    <location>
        <begin position="172"/>
        <end position="181"/>
    </location>
</feature>
<name>A0A8X7BSZ9_9ARAC</name>
<keyword evidence="3" id="KW-1185">Reference proteome</keyword>